<feature type="non-terminal residue" evidence="2">
    <location>
        <position position="1"/>
    </location>
</feature>
<name>A0A382J7X1_9ZZZZ</name>
<dbReference type="EMBL" id="UINC01072553">
    <property type="protein sequence ID" value="SVC08284.1"/>
    <property type="molecule type" value="Genomic_DNA"/>
</dbReference>
<accession>A0A382J7X1</accession>
<feature type="transmembrane region" description="Helical" evidence="1">
    <location>
        <begin position="30"/>
        <end position="55"/>
    </location>
</feature>
<proteinExistence type="predicted"/>
<gene>
    <name evidence="2" type="ORF">METZ01_LOCUS261138</name>
</gene>
<keyword evidence="1" id="KW-1133">Transmembrane helix</keyword>
<protein>
    <submittedName>
        <fullName evidence="2">Uncharacterized protein</fullName>
    </submittedName>
</protein>
<sequence length="93" mass="11046">YLLPYLIWKVVPTFGASKGVENKNFSSEYLFWNSIIFAVFNYFMLILTTFQYFHWPVLRQYVIHGFQLSLYLILATLLIDSLKLVRSKKEGNK</sequence>
<keyword evidence="1" id="KW-0472">Membrane</keyword>
<keyword evidence="1" id="KW-0812">Transmembrane</keyword>
<feature type="transmembrane region" description="Helical" evidence="1">
    <location>
        <begin position="61"/>
        <end position="79"/>
    </location>
</feature>
<organism evidence="2">
    <name type="scientific">marine metagenome</name>
    <dbReference type="NCBI Taxonomy" id="408172"/>
    <lineage>
        <taxon>unclassified sequences</taxon>
        <taxon>metagenomes</taxon>
        <taxon>ecological metagenomes</taxon>
    </lineage>
</organism>
<dbReference type="AlphaFoldDB" id="A0A382J7X1"/>
<evidence type="ECO:0000256" key="1">
    <source>
        <dbReference type="SAM" id="Phobius"/>
    </source>
</evidence>
<reference evidence="2" key="1">
    <citation type="submission" date="2018-05" db="EMBL/GenBank/DDBJ databases">
        <authorList>
            <person name="Lanie J.A."/>
            <person name="Ng W.-L."/>
            <person name="Kazmierczak K.M."/>
            <person name="Andrzejewski T.M."/>
            <person name="Davidsen T.M."/>
            <person name="Wayne K.J."/>
            <person name="Tettelin H."/>
            <person name="Glass J.I."/>
            <person name="Rusch D."/>
            <person name="Podicherti R."/>
            <person name="Tsui H.-C.T."/>
            <person name="Winkler M.E."/>
        </authorList>
    </citation>
    <scope>NUCLEOTIDE SEQUENCE</scope>
</reference>
<evidence type="ECO:0000313" key="2">
    <source>
        <dbReference type="EMBL" id="SVC08284.1"/>
    </source>
</evidence>